<proteinExistence type="predicted"/>
<evidence type="ECO:0000313" key="2">
    <source>
        <dbReference type="Proteomes" id="UP000324800"/>
    </source>
</evidence>
<feature type="non-terminal residue" evidence="1">
    <location>
        <position position="142"/>
    </location>
</feature>
<organism evidence="1 2">
    <name type="scientific">Streblomastix strix</name>
    <dbReference type="NCBI Taxonomy" id="222440"/>
    <lineage>
        <taxon>Eukaryota</taxon>
        <taxon>Metamonada</taxon>
        <taxon>Preaxostyla</taxon>
        <taxon>Oxymonadida</taxon>
        <taxon>Streblomastigidae</taxon>
        <taxon>Streblomastix</taxon>
    </lineage>
</organism>
<dbReference type="Proteomes" id="UP000324800">
    <property type="component" value="Unassembled WGS sequence"/>
</dbReference>
<dbReference type="EMBL" id="SNRW01035789">
    <property type="protein sequence ID" value="KAA6354733.1"/>
    <property type="molecule type" value="Genomic_DNA"/>
</dbReference>
<reference evidence="1 2" key="1">
    <citation type="submission" date="2019-03" db="EMBL/GenBank/DDBJ databases">
        <title>Single cell metagenomics reveals metabolic interactions within the superorganism composed of flagellate Streblomastix strix and complex community of Bacteroidetes bacteria on its surface.</title>
        <authorList>
            <person name="Treitli S.C."/>
            <person name="Kolisko M."/>
            <person name="Husnik F."/>
            <person name="Keeling P."/>
            <person name="Hampl V."/>
        </authorList>
    </citation>
    <scope>NUCLEOTIDE SEQUENCE [LARGE SCALE GENOMIC DNA]</scope>
    <source>
        <strain evidence="1">ST1C</strain>
    </source>
</reference>
<sequence length="142" mass="15281">MTGRVRAREMGQDWKVVTPKGRTRLGQVDQNAEAMTGLIDAQQALLVAMEKGLGGHNNVEQKVHAYAMLRVGTNAVAQPRELANAPSELREIVGGSIQPADIFSDDISDPVIIVVIVLIPTVLTVPAIRAIRNTADTLCCEL</sequence>
<dbReference type="AlphaFoldDB" id="A0A5J4TA79"/>
<name>A0A5J4TA79_9EUKA</name>
<comment type="caution">
    <text evidence="1">The sequence shown here is derived from an EMBL/GenBank/DDBJ whole genome shotgun (WGS) entry which is preliminary data.</text>
</comment>
<evidence type="ECO:0000313" key="1">
    <source>
        <dbReference type="EMBL" id="KAA6354733.1"/>
    </source>
</evidence>
<accession>A0A5J4TA79</accession>
<gene>
    <name evidence="1" type="ORF">EZS28_049739</name>
</gene>
<protein>
    <submittedName>
        <fullName evidence="1">Uncharacterized protein</fullName>
    </submittedName>
</protein>